<protein>
    <submittedName>
        <fullName evidence="2">Uncharacterized protein</fullName>
    </submittedName>
</protein>
<accession>C4IZD4</accession>
<feature type="transmembrane region" description="Helical" evidence="1">
    <location>
        <begin position="83"/>
        <end position="111"/>
    </location>
</feature>
<reference evidence="2" key="2">
    <citation type="submission" date="2012-06" db="EMBL/GenBank/DDBJ databases">
        <authorList>
            <person name="Yu Y."/>
            <person name="Currie J."/>
            <person name="Lomeli R."/>
            <person name="Angelova A."/>
            <person name="Collura K."/>
            <person name="Wissotski M."/>
            <person name="Campos D."/>
            <person name="Kudrna D."/>
            <person name="Golser W."/>
            <person name="Ashely E."/>
            <person name="Descour A."/>
            <person name="Fernandes J."/>
            <person name="Soderlund C."/>
            <person name="Walbot V."/>
        </authorList>
    </citation>
    <scope>NUCLEOTIDE SEQUENCE</scope>
    <source>
        <strain evidence="2">B73</strain>
    </source>
</reference>
<evidence type="ECO:0000313" key="2">
    <source>
        <dbReference type="EMBL" id="ACR34284.1"/>
    </source>
</evidence>
<proteinExistence type="evidence at transcript level"/>
<feature type="transmembrane region" description="Helical" evidence="1">
    <location>
        <begin position="6"/>
        <end position="27"/>
    </location>
</feature>
<keyword evidence="1" id="KW-0812">Transmembrane</keyword>
<name>C4IZD4_MAIZE</name>
<sequence length="121" mass="12510">MSSSIFSSASSFSSSVIGGMTIWYSFFGCGIEAKPDRRLFLSSACLRSSSLVLSCISTSFMLSSSRRGVAFGVKPKLCPSLDGVILILGVIPGPGLAKGVAIGFGVCISFLRGVTPEKSDG</sequence>
<organism evidence="2">
    <name type="scientific">Zea mays</name>
    <name type="common">Maize</name>
    <dbReference type="NCBI Taxonomy" id="4577"/>
    <lineage>
        <taxon>Eukaryota</taxon>
        <taxon>Viridiplantae</taxon>
        <taxon>Streptophyta</taxon>
        <taxon>Embryophyta</taxon>
        <taxon>Tracheophyta</taxon>
        <taxon>Spermatophyta</taxon>
        <taxon>Magnoliopsida</taxon>
        <taxon>Liliopsida</taxon>
        <taxon>Poales</taxon>
        <taxon>Poaceae</taxon>
        <taxon>PACMAD clade</taxon>
        <taxon>Panicoideae</taxon>
        <taxon>Andropogonodae</taxon>
        <taxon>Andropogoneae</taxon>
        <taxon>Tripsacinae</taxon>
        <taxon>Zea</taxon>
    </lineage>
</organism>
<dbReference type="EMBL" id="BT083931">
    <property type="protein sequence ID" value="ACR34284.1"/>
    <property type="molecule type" value="mRNA"/>
</dbReference>
<evidence type="ECO:0000256" key="1">
    <source>
        <dbReference type="SAM" id="Phobius"/>
    </source>
</evidence>
<reference evidence="2" key="1">
    <citation type="journal article" date="2009" name="PLoS Genet.">
        <title>Sequencing, mapping, and analysis of 27,455 maize full-length cDNAs.</title>
        <authorList>
            <person name="Soderlund C."/>
            <person name="Descour A."/>
            <person name="Kudrna D."/>
            <person name="Bomhoff M."/>
            <person name="Boyd L."/>
            <person name="Currie J."/>
            <person name="Angelova A."/>
            <person name="Collura K."/>
            <person name="Wissotski M."/>
            <person name="Ashley E."/>
            <person name="Morrow D."/>
            <person name="Fernandes J."/>
            <person name="Walbot V."/>
            <person name="Yu Y."/>
        </authorList>
    </citation>
    <scope>NUCLEOTIDE SEQUENCE</scope>
    <source>
        <strain evidence="2">B73</strain>
    </source>
</reference>
<keyword evidence="1" id="KW-0472">Membrane</keyword>
<feature type="transmembrane region" description="Helical" evidence="1">
    <location>
        <begin position="39"/>
        <end position="63"/>
    </location>
</feature>
<keyword evidence="1" id="KW-1133">Transmembrane helix</keyword>
<dbReference type="AlphaFoldDB" id="C4IZD4"/>